<dbReference type="Proteomes" id="UP000323337">
    <property type="component" value="Unassembled WGS sequence"/>
</dbReference>
<dbReference type="InterPro" id="IPR004852">
    <property type="entry name" value="Di-haem_cyt_c_peroxidsae"/>
</dbReference>
<evidence type="ECO:0000256" key="6">
    <source>
        <dbReference type="ARBA" id="ARBA00022729"/>
    </source>
</evidence>
<dbReference type="GO" id="GO:0020037">
    <property type="term" value="F:heme binding"/>
    <property type="evidence" value="ECO:0007669"/>
    <property type="project" value="InterPro"/>
</dbReference>
<dbReference type="InterPro" id="IPR026259">
    <property type="entry name" value="MauG/Cytc_peroxidase"/>
</dbReference>
<keyword evidence="3 15" id="KW-0575">Peroxidase</keyword>
<feature type="signal peptide" evidence="13">
    <location>
        <begin position="1"/>
        <end position="21"/>
    </location>
</feature>
<reference evidence="15 16" key="1">
    <citation type="submission" date="2019-08" db="EMBL/GenBank/DDBJ databases">
        <title>Genomic characterization of a novel candidate phylum (ARYD3) from a high temperature, high salinity tertiary oil reservoir in north central Oklahoma, USA.</title>
        <authorList>
            <person name="Youssef N.H."/>
            <person name="Yadav A."/>
            <person name="Elshahed M.S."/>
        </authorList>
    </citation>
    <scope>NUCLEOTIDE SEQUENCE [LARGE SCALE GENOMIC DNA]</scope>
    <source>
        <strain evidence="15">ARYD1</strain>
    </source>
</reference>
<keyword evidence="2" id="KW-0813">Transport</keyword>
<gene>
    <name evidence="15" type="ORF">FXF49_04700</name>
</gene>
<feature type="binding site" description="covalent" evidence="11">
    <location>
        <position position="222"/>
    </location>
    <ligand>
        <name>heme c</name>
        <dbReference type="ChEBI" id="CHEBI:61717"/>
        <label>2</label>
    </ligand>
</feature>
<feature type="binding site" description="axial binding residue" evidence="12">
    <location>
        <position position="77"/>
    </location>
    <ligand>
        <name>heme c</name>
        <dbReference type="ChEBI" id="CHEBI:61717"/>
        <label>1</label>
    </ligand>
    <ligandPart>
        <name>Fe</name>
        <dbReference type="ChEBI" id="CHEBI:18248"/>
    </ligandPart>
</feature>
<feature type="binding site" description="covalent" evidence="11">
    <location>
        <position position="73"/>
    </location>
    <ligand>
        <name>heme c</name>
        <dbReference type="ChEBI" id="CHEBI:61717"/>
        <label>1</label>
    </ligand>
</feature>
<evidence type="ECO:0000256" key="8">
    <source>
        <dbReference type="ARBA" id="ARBA00022982"/>
    </source>
</evidence>
<dbReference type="InterPro" id="IPR051395">
    <property type="entry name" value="Cytochrome_c_Peroxidase/MauG"/>
</dbReference>
<name>A0A5D0MRV4_FLESI</name>
<evidence type="ECO:0000256" key="10">
    <source>
        <dbReference type="ARBA" id="ARBA00023004"/>
    </source>
</evidence>
<evidence type="ECO:0000256" key="4">
    <source>
        <dbReference type="ARBA" id="ARBA00022617"/>
    </source>
</evidence>
<keyword evidence="5 12" id="KW-0479">Metal-binding</keyword>
<evidence type="ECO:0000256" key="13">
    <source>
        <dbReference type="SAM" id="SignalP"/>
    </source>
</evidence>
<evidence type="ECO:0000313" key="15">
    <source>
        <dbReference type="EMBL" id="TYB33709.1"/>
    </source>
</evidence>
<evidence type="ECO:0000256" key="7">
    <source>
        <dbReference type="ARBA" id="ARBA00022764"/>
    </source>
</evidence>
<dbReference type="GO" id="GO:0004130">
    <property type="term" value="F:cytochrome-c peroxidase activity"/>
    <property type="evidence" value="ECO:0007669"/>
    <property type="project" value="TreeGrafter"/>
</dbReference>
<accession>A0A5D0MRV4</accession>
<evidence type="ECO:0000256" key="2">
    <source>
        <dbReference type="ARBA" id="ARBA00022448"/>
    </source>
</evidence>
<comment type="PTM">
    <text evidence="11">Binds 2 heme groups per subunit.</text>
</comment>
<keyword evidence="10 12" id="KW-0408">Iron</keyword>
<feature type="domain" description="Cytochrome c" evidence="14">
    <location>
        <begin position="51"/>
        <end position="162"/>
    </location>
</feature>
<keyword evidence="9" id="KW-0560">Oxidoreductase</keyword>
<dbReference type="InterPro" id="IPR009056">
    <property type="entry name" value="Cyt_c-like_dom"/>
</dbReference>
<evidence type="ECO:0000256" key="1">
    <source>
        <dbReference type="ARBA" id="ARBA00004418"/>
    </source>
</evidence>
<proteinExistence type="predicted"/>
<evidence type="ECO:0000256" key="11">
    <source>
        <dbReference type="PIRSR" id="PIRSR000294-1"/>
    </source>
</evidence>
<evidence type="ECO:0000313" key="16">
    <source>
        <dbReference type="Proteomes" id="UP000323337"/>
    </source>
</evidence>
<organism evidence="15 16">
    <name type="scientific">Flexistipes sinusarabici</name>
    <dbReference type="NCBI Taxonomy" id="2352"/>
    <lineage>
        <taxon>Bacteria</taxon>
        <taxon>Pseudomonadati</taxon>
        <taxon>Deferribacterota</taxon>
        <taxon>Deferribacteres</taxon>
        <taxon>Deferribacterales</taxon>
        <taxon>Flexistipitaceae</taxon>
        <taxon>Flexistipes</taxon>
    </lineage>
</organism>
<dbReference type="PANTHER" id="PTHR30600">
    <property type="entry name" value="CYTOCHROME C PEROXIDASE-RELATED"/>
    <property type="match status" value="1"/>
</dbReference>
<dbReference type="EMBL" id="VSIV01000109">
    <property type="protein sequence ID" value="TYB33709.1"/>
    <property type="molecule type" value="Genomic_DNA"/>
</dbReference>
<dbReference type="SUPFAM" id="SSF46626">
    <property type="entry name" value="Cytochrome c"/>
    <property type="match status" value="2"/>
</dbReference>
<dbReference type="GO" id="GO:0042597">
    <property type="term" value="C:periplasmic space"/>
    <property type="evidence" value="ECO:0007669"/>
    <property type="project" value="UniProtKB-SubCell"/>
</dbReference>
<keyword evidence="6 13" id="KW-0732">Signal</keyword>
<dbReference type="GO" id="GO:0009055">
    <property type="term" value="F:electron transfer activity"/>
    <property type="evidence" value="ECO:0007669"/>
    <property type="project" value="InterPro"/>
</dbReference>
<keyword evidence="8" id="KW-0249">Electron transport</keyword>
<feature type="binding site" description="axial binding residue" evidence="12">
    <location>
        <position position="93"/>
    </location>
    <ligand>
        <name>heme c</name>
        <dbReference type="ChEBI" id="CHEBI:61717"/>
        <label>1</label>
    </ligand>
    <ligandPart>
        <name>Fe</name>
        <dbReference type="ChEBI" id="CHEBI:18248"/>
    </ligandPart>
</feature>
<evidence type="ECO:0000256" key="5">
    <source>
        <dbReference type="ARBA" id="ARBA00022723"/>
    </source>
</evidence>
<feature type="binding site" description="covalent" evidence="11">
    <location>
        <position position="219"/>
    </location>
    <ligand>
        <name>heme c</name>
        <dbReference type="ChEBI" id="CHEBI:61717"/>
        <label>2</label>
    </ligand>
</feature>
<feature type="domain" description="Cytochrome c" evidence="14">
    <location>
        <begin position="205"/>
        <end position="321"/>
    </location>
</feature>
<protein>
    <submittedName>
        <fullName evidence="15">Cytochrome-c peroxidase</fullName>
    </submittedName>
</protein>
<feature type="binding site" description="axial binding residue" evidence="12">
    <location>
        <position position="223"/>
    </location>
    <ligand>
        <name>heme c</name>
        <dbReference type="ChEBI" id="CHEBI:61717"/>
        <label>2</label>
    </ligand>
    <ligandPart>
        <name>Fe</name>
        <dbReference type="ChEBI" id="CHEBI:18248"/>
    </ligandPart>
</feature>
<evidence type="ECO:0000256" key="9">
    <source>
        <dbReference type="ARBA" id="ARBA00023002"/>
    </source>
</evidence>
<sequence>MKTRSIFIMLVCILTASIGFAQSSLMEQAREYFEPVPMGAPELKDNPLTYEKINLGKLLYFDPRLSKSGLISCNTCHNIGLGGDDNQEVSTGHGWQKGPRNAPTVFNSVFNIAQFWDGRAEDLAEQSKGPVQAAVEMNNTPEQVVKTLKSIPEYVEYFKKAFPEYSDPVTFDNMANAIEAFEATLLTPDSRFDKYLKGQENALNKKEKEGLQAFMNNGCAECHKGVNMGGHDYYPFGVVEMPDEEITQNDVGRFAVTDTSEDKYAFKSPSLRNIAITEPYFHSGKVWSLKEAIKIMGSAQLGIELSENDVEAILAFLKTTTGVQPKIKYPILPGSTENTPKPALD</sequence>
<dbReference type="Gene3D" id="1.10.760.10">
    <property type="entry name" value="Cytochrome c-like domain"/>
    <property type="match status" value="2"/>
</dbReference>
<comment type="cofactor">
    <cofactor evidence="11">
        <name>heme</name>
        <dbReference type="ChEBI" id="CHEBI:30413"/>
    </cofactor>
    <text evidence="11">Binds 2 heme groups.</text>
</comment>
<evidence type="ECO:0000256" key="12">
    <source>
        <dbReference type="PIRSR" id="PIRSR000294-2"/>
    </source>
</evidence>
<dbReference type="PANTHER" id="PTHR30600:SF7">
    <property type="entry name" value="CYTOCHROME C PEROXIDASE-RELATED"/>
    <property type="match status" value="1"/>
</dbReference>
<dbReference type="FunFam" id="1.10.760.10:FF:000004">
    <property type="entry name" value="Cytochrome c peroxidase"/>
    <property type="match status" value="1"/>
</dbReference>
<dbReference type="PIRSF" id="PIRSF000294">
    <property type="entry name" value="Cytochrome-c_peroxidase"/>
    <property type="match status" value="1"/>
</dbReference>
<dbReference type="Pfam" id="PF03150">
    <property type="entry name" value="CCP_MauG"/>
    <property type="match status" value="1"/>
</dbReference>
<dbReference type="GO" id="GO:0046872">
    <property type="term" value="F:metal ion binding"/>
    <property type="evidence" value="ECO:0007669"/>
    <property type="project" value="UniProtKB-KW"/>
</dbReference>
<keyword evidence="7" id="KW-0574">Periplasm</keyword>
<keyword evidence="4 11" id="KW-0349">Heme</keyword>
<feature type="binding site" description="covalent" evidence="11">
    <location>
        <position position="76"/>
    </location>
    <ligand>
        <name>heme c</name>
        <dbReference type="ChEBI" id="CHEBI:61717"/>
        <label>1</label>
    </ligand>
</feature>
<comment type="subcellular location">
    <subcellularLocation>
        <location evidence="1">Periplasm</location>
    </subcellularLocation>
</comment>
<dbReference type="AlphaFoldDB" id="A0A5D0MRV4"/>
<dbReference type="PROSITE" id="PS51007">
    <property type="entry name" value="CYTC"/>
    <property type="match status" value="2"/>
</dbReference>
<feature type="binding site" description="axial binding residue" evidence="12">
    <location>
        <position position="296"/>
    </location>
    <ligand>
        <name>heme c</name>
        <dbReference type="ChEBI" id="CHEBI:61717"/>
        <label>2</label>
    </ligand>
    <ligandPart>
        <name>Fe</name>
        <dbReference type="ChEBI" id="CHEBI:18248"/>
    </ligandPart>
</feature>
<dbReference type="RefSeq" id="WP_303700746.1">
    <property type="nucleotide sequence ID" value="NZ_VSIV01000109.1"/>
</dbReference>
<feature type="chain" id="PRO_5022860814" evidence="13">
    <location>
        <begin position="22"/>
        <end position="345"/>
    </location>
</feature>
<dbReference type="InterPro" id="IPR036909">
    <property type="entry name" value="Cyt_c-like_dom_sf"/>
</dbReference>
<evidence type="ECO:0000256" key="3">
    <source>
        <dbReference type="ARBA" id="ARBA00022559"/>
    </source>
</evidence>
<comment type="caution">
    <text evidence="15">The sequence shown here is derived from an EMBL/GenBank/DDBJ whole genome shotgun (WGS) entry which is preliminary data.</text>
</comment>
<evidence type="ECO:0000259" key="14">
    <source>
        <dbReference type="PROSITE" id="PS51007"/>
    </source>
</evidence>
<dbReference type="Pfam" id="PF00034">
    <property type="entry name" value="Cytochrom_C"/>
    <property type="match status" value="1"/>
</dbReference>